<dbReference type="STRING" id="225324.SAMN02745126_03195"/>
<keyword evidence="2" id="KW-0813">Transport</keyword>
<keyword evidence="6" id="KW-0472">Membrane</keyword>
<evidence type="ECO:0000256" key="1">
    <source>
        <dbReference type="ARBA" id="ARBA00004308"/>
    </source>
</evidence>
<dbReference type="Proteomes" id="UP000190092">
    <property type="component" value="Unassembled WGS sequence"/>
</dbReference>
<dbReference type="Gene3D" id="3.40.190.10">
    <property type="entry name" value="Periplasmic binding protein-like II"/>
    <property type="match status" value="2"/>
</dbReference>
<feature type="signal peptide" evidence="8">
    <location>
        <begin position="1"/>
        <end position="38"/>
    </location>
</feature>
<dbReference type="CDD" id="cd13553">
    <property type="entry name" value="PBP2_NrtA_CpmA_like"/>
    <property type="match status" value="1"/>
</dbReference>
<evidence type="ECO:0000313" key="10">
    <source>
        <dbReference type="Proteomes" id="UP000190092"/>
    </source>
</evidence>
<evidence type="ECO:0000256" key="5">
    <source>
        <dbReference type="ARBA" id="ARBA00022729"/>
    </source>
</evidence>
<dbReference type="AlphaFoldDB" id="A0A1T4QFM7"/>
<proteinExistence type="inferred from homology"/>
<gene>
    <name evidence="9" type="ORF">SAMN02745126_03195</name>
</gene>
<feature type="chain" id="PRO_5010521976" evidence="8">
    <location>
        <begin position="39"/>
        <end position="433"/>
    </location>
</feature>
<protein>
    <submittedName>
        <fullName evidence="9">Nitrate/nitrite transport system substrate-binding protein</fullName>
    </submittedName>
</protein>
<sequence length="433" mass="47039">MTKTSQAGIRRRGLLKGATATAGLMAAVRTAFPSGAFAQSTGPETNKVTLGFIALTDAAPLIIAKEKGFFAKHGITDANVAKQASWGTTRDNLVLGSGAGGIDGAHILTPLPYLISMGTVTAENKPTPMFILARLNYQCQGISVSNEFKSLGAKADATPLKEAFAKKKAAGKEVKCAMTFPGGTHDMWIRYWLAAGGIDPDKDVSTIVVPPAQMVANMKVGNMDAFCVGEPWNDQLVHQDIGYTACTTGEVWKDHPEKSLGVRADYVEKNPKAAMAVLMAVMEAQQWCEKMENKDEMATIIGKRQWFNVPPADIINRIKGDIDYGDGRKVTGSDLLMKFWKGGVSYPYQSHELWFLTENQRWGKLPADLDTKAIIAKVNREDLWRQAAKNISAADSDVPKSTSRGKETFFDGKVFDPADPKAYLASLQIKKVS</sequence>
<evidence type="ECO:0000256" key="8">
    <source>
        <dbReference type="SAM" id="SignalP"/>
    </source>
</evidence>
<evidence type="ECO:0000256" key="2">
    <source>
        <dbReference type="ARBA" id="ARBA00022448"/>
    </source>
</evidence>
<evidence type="ECO:0000313" key="9">
    <source>
        <dbReference type="EMBL" id="SKA02514.1"/>
    </source>
</evidence>
<dbReference type="RefSeq" id="WP_085934895.1">
    <property type="nucleotide sequence ID" value="NZ_FUWJ01000003.1"/>
</dbReference>
<dbReference type="InterPro" id="IPR044527">
    <property type="entry name" value="NrtA/CpmA_ABC-bd_dom"/>
</dbReference>
<dbReference type="OrthoDB" id="570524at2"/>
<accession>A0A1T4QFM7</accession>
<dbReference type="SUPFAM" id="SSF53850">
    <property type="entry name" value="Periplasmic binding protein-like II"/>
    <property type="match status" value="1"/>
</dbReference>
<organism evidence="9 10">
    <name type="scientific">Enhydrobacter aerosaccus</name>
    <dbReference type="NCBI Taxonomy" id="225324"/>
    <lineage>
        <taxon>Bacteria</taxon>
        <taxon>Pseudomonadati</taxon>
        <taxon>Pseudomonadota</taxon>
        <taxon>Alphaproteobacteria</taxon>
        <taxon>Hyphomicrobiales</taxon>
        <taxon>Enhydrobacter</taxon>
    </lineage>
</organism>
<keyword evidence="5 8" id="KW-0732">Signal</keyword>
<evidence type="ECO:0000256" key="6">
    <source>
        <dbReference type="ARBA" id="ARBA00023136"/>
    </source>
</evidence>
<comment type="similarity">
    <text evidence="7">Belongs to the CmpA/NrtA family.</text>
</comment>
<dbReference type="GO" id="GO:0012505">
    <property type="term" value="C:endomembrane system"/>
    <property type="evidence" value="ECO:0007669"/>
    <property type="project" value="UniProtKB-SubCell"/>
</dbReference>
<dbReference type="Pfam" id="PF13379">
    <property type="entry name" value="NMT1_2"/>
    <property type="match status" value="1"/>
</dbReference>
<reference evidence="10" key="1">
    <citation type="submission" date="2017-02" db="EMBL/GenBank/DDBJ databases">
        <authorList>
            <person name="Varghese N."/>
            <person name="Submissions S."/>
        </authorList>
    </citation>
    <scope>NUCLEOTIDE SEQUENCE [LARGE SCALE GENOMIC DNA]</scope>
    <source>
        <strain evidence="10">ATCC 27094</strain>
    </source>
</reference>
<keyword evidence="10" id="KW-1185">Reference proteome</keyword>
<dbReference type="InterPro" id="IPR006311">
    <property type="entry name" value="TAT_signal"/>
</dbReference>
<evidence type="ECO:0000256" key="4">
    <source>
        <dbReference type="ARBA" id="ARBA00022519"/>
    </source>
</evidence>
<dbReference type="PANTHER" id="PTHR30024:SF7">
    <property type="entry name" value="NITRATE_NITRITE BINDING PROTEIN NRTA"/>
    <property type="match status" value="1"/>
</dbReference>
<dbReference type="PROSITE" id="PS51318">
    <property type="entry name" value="TAT"/>
    <property type="match status" value="1"/>
</dbReference>
<evidence type="ECO:0000256" key="7">
    <source>
        <dbReference type="ARBA" id="ARBA00024031"/>
    </source>
</evidence>
<keyword evidence="4" id="KW-0997">Cell inner membrane</keyword>
<dbReference type="EMBL" id="FUWJ01000003">
    <property type="protein sequence ID" value="SKA02514.1"/>
    <property type="molecule type" value="Genomic_DNA"/>
</dbReference>
<comment type="subcellular location">
    <subcellularLocation>
        <location evidence="1">Endomembrane system</location>
    </subcellularLocation>
</comment>
<dbReference type="PANTHER" id="PTHR30024">
    <property type="entry name" value="ALIPHATIC SULFONATES-BINDING PROTEIN-RELATED"/>
    <property type="match status" value="1"/>
</dbReference>
<keyword evidence="3" id="KW-1003">Cell membrane</keyword>
<name>A0A1T4QFM7_9HYPH</name>
<evidence type="ECO:0000256" key="3">
    <source>
        <dbReference type="ARBA" id="ARBA00022475"/>
    </source>
</evidence>